<reference evidence="2 3" key="1">
    <citation type="submission" date="2019-02" db="EMBL/GenBank/DDBJ databases">
        <authorList>
            <person name="Khodamoradi S."/>
            <person name="Hahnke R.L."/>
            <person name="Kaempfer P."/>
            <person name="Schumann P."/>
            <person name="Rohde M."/>
            <person name="Steinert M."/>
            <person name="Luzhetskyy A."/>
            <person name="Wink J."/>
            <person name="Ruckert C."/>
        </authorList>
    </citation>
    <scope>NUCLEOTIDE SEQUENCE [LARGE SCALE GENOMIC DNA]</scope>
    <source>
        <strain evidence="2 3">M2</strain>
    </source>
</reference>
<keyword evidence="3" id="KW-1185">Reference proteome</keyword>
<evidence type="ECO:0000256" key="1">
    <source>
        <dbReference type="SAM" id="MobiDB-lite"/>
    </source>
</evidence>
<dbReference type="Proteomes" id="UP000292235">
    <property type="component" value="Chromosome"/>
</dbReference>
<gene>
    <name evidence="2" type="ORF">EKD16_01470</name>
</gene>
<proteinExistence type="predicted"/>
<name>A0A4P6PYZ5_9ACTN</name>
<sequence length="81" mass="7020">MSAAASSGRVLAVHGRAPAGARGGGRGAAGDAGGIRPFGAAAAAAAGGGSTAAESGSGRCGGGGGASAVSANMHDVLGGSL</sequence>
<protein>
    <submittedName>
        <fullName evidence="2">Uncharacterized protein</fullName>
    </submittedName>
</protein>
<feature type="region of interest" description="Disordered" evidence="1">
    <location>
        <begin position="1"/>
        <end position="29"/>
    </location>
</feature>
<evidence type="ECO:0000313" key="3">
    <source>
        <dbReference type="Proteomes" id="UP000292235"/>
    </source>
</evidence>
<evidence type="ECO:0000313" key="2">
    <source>
        <dbReference type="EMBL" id="QBI52111.1"/>
    </source>
</evidence>
<organism evidence="2 3">
    <name type="scientific">Streptomonospora litoralis</name>
    <dbReference type="NCBI Taxonomy" id="2498135"/>
    <lineage>
        <taxon>Bacteria</taxon>
        <taxon>Bacillati</taxon>
        <taxon>Actinomycetota</taxon>
        <taxon>Actinomycetes</taxon>
        <taxon>Streptosporangiales</taxon>
        <taxon>Nocardiopsidaceae</taxon>
        <taxon>Streptomonospora</taxon>
    </lineage>
</organism>
<dbReference type="EMBL" id="CP036455">
    <property type="protein sequence ID" value="QBI52111.1"/>
    <property type="molecule type" value="Genomic_DNA"/>
</dbReference>
<feature type="region of interest" description="Disordered" evidence="1">
    <location>
        <begin position="46"/>
        <end position="66"/>
    </location>
</feature>
<accession>A0A4P6PYZ5</accession>
<dbReference type="KEGG" id="strr:EKD16_01470"/>
<dbReference type="AlphaFoldDB" id="A0A4P6PYZ5"/>
<feature type="compositionally biased region" description="Low complexity" evidence="1">
    <location>
        <begin position="46"/>
        <end position="57"/>
    </location>
</feature>